<evidence type="ECO:0000313" key="3">
    <source>
        <dbReference type="Proteomes" id="UP001501584"/>
    </source>
</evidence>
<dbReference type="InterPro" id="IPR043129">
    <property type="entry name" value="ATPase_NBD"/>
</dbReference>
<name>A0ABP5SCP7_9ACTN</name>
<evidence type="ECO:0000313" key="2">
    <source>
        <dbReference type="EMBL" id="GAA2327771.1"/>
    </source>
</evidence>
<gene>
    <name evidence="2" type="ORF">GCM10010403_18500</name>
</gene>
<dbReference type="Gene3D" id="1.10.10.10">
    <property type="entry name" value="Winged helix-like DNA-binding domain superfamily/Winged helix DNA-binding domain"/>
    <property type="match status" value="1"/>
</dbReference>
<dbReference type="Pfam" id="PF00480">
    <property type="entry name" value="ROK"/>
    <property type="match status" value="1"/>
</dbReference>
<organism evidence="2 3">
    <name type="scientific">Glycomyces rutgersensis</name>
    <dbReference type="NCBI Taxonomy" id="58115"/>
    <lineage>
        <taxon>Bacteria</taxon>
        <taxon>Bacillati</taxon>
        <taxon>Actinomycetota</taxon>
        <taxon>Actinomycetes</taxon>
        <taxon>Glycomycetales</taxon>
        <taxon>Glycomycetaceae</taxon>
        <taxon>Glycomyces</taxon>
    </lineage>
</organism>
<dbReference type="EMBL" id="BAAASX010000002">
    <property type="protein sequence ID" value="GAA2327771.1"/>
    <property type="molecule type" value="Genomic_DNA"/>
</dbReference>
<dbReference type="InterPro" id="IPR036390">
    <property type="entry name" value="WH_DNA-bd_sf"/>
</dbReference>
<dbReference type="InterPro" id="IPR000600">
    <property type="entry name" value="ROK"/>
</dbReference>
<accession>A0ABP5SCP7</accession>
<dbReference type="Proteomes" id="UP001501584">
    <property type="component" value="Unassembled WGS sequence"/>
</dbReference>
<dbReference type="PANTHER" id="PTHR18964:SF149">
    <property type="entry name" value="BIFUNCTIONAL UDP-N-ACETYLGLUCOSAMINE 2-EPIMERASE_N-ACETYLMANNOSAMINE KINASE"/>
    <property type="match status" value="1"/>
</dbReference>
<keyword evidence="3" id="KW-1185">Reference proteome</keyword>
<protein>
    <submittedName>
        <fullName evidence="2">ROK family transcriptional regulator</fullName>
    </submittedName>
</protein>
<sequence>MRSFGSDTRMSTLAVVLDLVRERTTVSRVELAEATGLTQATMTHAVRRLIALGMVHEVGTARAARGTPRRLLELQPDARHMVGVQFDRYTALGVVVDLAGRVVAQTSMPGSSDRDPGDVLLDYAARIEGLLKDSGVPRDGVLGIGLATHGPQDRDAGVLLTEYPAPQWRGYPLAAELSAATGLPVRIENDATAAGLGVQAQGSASSSFAVVFMSGGIGSGVILDGFPYRGVTSNGVELGHISVDALGEICGCGNRGCLEIVGGPNAVVRNAQANAALARRLDLEGDQLGAFMRIGRAALAGDPDAVELIDSSAQMLAVGTVSLVNMFDVGRVVLAGRAFADLGPRYRDAIQEVLDRSVFMRQVHSVQVELADDVSQAPAIGGAAMVLRNFLESSGLRDRDAGSPTA</sequence>
<evidence type="ECO:0000256" key="1">
    <source>
        <dbReference type="ARBA" id="ARBA00006479"/>
    </source>
</evidence>
<proteinExistence type="inferred from homology"/>
<dbReference type="SUPFAM" id="SSF53067">
    <property type="entry name" value="Actin-like ATPase domain"/>
    <property type="match status" value="1"/>
</dbReference>
<comment type="caution">
    <text evidence="2">The sequence shown here is derived from an EMBL/GenBank/DDBJ whole genome shotgun (WGS) entry which is preliminary data.</text>
</comment>
<dbReference type="PANTHER" id="PTHR18964">
    <property type="entry name" value="ROK (REPRESSOR, ORF, KINASE) FAMILY"/>
    <property type="match status" value="1"/>
</dbReference>
<dbReference type="Gene3D" id="3.30.420.40">
    <property type="match status" value="2"/>
</dbReference>
<reference evidence="3" key="1">
    <citation type="journal article" date="2019" name="Int. J. Syst. Evol. Microbiol.">
        <title>The Global Catalogue of Microorganisms (GCM) 10K type strain sequencing project: providing services to taxonomists for standard genome sequencing and annotation.</title>
        <authorList>
            <consortium name="The Broad Institute Genomics Platform"/>
            <consortium name="The Broad Institute Genome Sequencing Center for Infectious Disease"/>
            <person name="Wu L."/>
            <person name="Ma J."/>
        </authorList>
    </citation>
    <scope>NUCLEOTIDE SEQUENCE [LARGE SCALE GENOMIC DNA]</scope>
    <source>
        <strain evidence="3">JCM 6238</strain>
    </source>
</reference>
<dbReference type="InterPro" id="IPR036388">
    <property type="entry name" value="WH-like_DNA-bd_sf"/>
</dbReference>
<dbReference type="SUPFAM" id="SSF46785">
    <property type="entry name" value="Winged helix' DNA-binding domain"/>
    <property type="match status" value="1"/>
</dbReference>
<comment type="similarity">
    <text evidence="1">Belongs to the ROK (NagC/XylR) family.</text>
</comment>